<dbReference type="EMBL" id="BGPR01026456">
    <property type="protein sequence ID" value="GBN96196.1"/>
    <property type="molecule type" value="Genomic_DNA"/>
</dbReference>
<dbReference type="SUPFAM" id="SSF52047">
    <property type="entry name" value="RNI-like"/>
    <property type="match status" value="1"/>
</dbReference>
<dbReference type="Proteomes" id="UP000499080">
    <property type="component" value="Unassembled WGS sequence"/>
</dbReference>
<dbReference type="SUPFAM" id="SSF81383">
    <property type="entry name" value="F-box domain"/>
    <property type="match status" value="1"/>
</dbReference>
<dbReference type="Gene3D" id="3.80.10.10">
    <property type="entry name" value="Ribonuclease Inhibitor"/>
    <property type="match status" value="1"/>
</dbReference>
<keyword evidence="3" id="KW-1185">Reference proteome</keyword>
<dbReference type="Gene3D" id="1.20.1280.50">
    <property type="match status" value="1"/>
</dbReference>
<comment type="caution">
    <text evidence="2">The sequence shown here is derived from an EMBL/GenBank/DDBJ whole genome shotgun (WGS) entry which is preliminary data.</text>
</comment>
<dbReference type="Pfam" id="PF00646">
    <property type="entry name" value="F-box"/>
    <property type="match status" value="1"/>
</dbReference>
<dbReference type="InterPro" id="IPR001810">
    <property type="entry name" value="F-box_dom"/>
</dbReference>
<reference evidence="2 3" key="1">
    <citation type="journal article" date="2019" name="Sci. Rep.">
        <title>Orb-weaving spider Araneus ventricosus genome elucidates the spidroin gene catalogue.</title>
        <authorList>
            <person name="Kono N."/>
            <person name="Nakamura H."/>
            <person name="Ohtoshi R."/>
            <person name="Moran D.A.P."/>
            <person name="Shinohara A."/>
            <person name="Yoshida Y."/>
            <person name="Fujiwara M."/>
            <person name="Mori M."/>
            <person name="Tomita M."/>
            <person name="Arakawa K."/>
        </authorList>
    </citation>
    <scope>NUCLEOTIDE SEQUENCE [LARGE SCALE GENOMIC DNA]</scope>
</reference>
<gene>
    <name evidence="2" type="ORF">AVEN_124323_1</name>
</gene>
<sequence length="461" mass="54272">MADKWDSEIVQTIAFNGTEKCEKEGQWSELPSPPLENIYSFLRRTDQVNMSLVCQKWSKEFGSPSVWKNFRFYLTESQLLTDNCPVMESVRKYSSMLQHVEIYYNAITSNRKLIYTWCRYFIEFLQILTSNSQLISVEFGDFIDCFGVIDTPKYNDMCRAISEFLGSQRHLKRAEFHNCSFEFNEGVELLRKLTEHSRESLTHLVLRGFVLRDPLESEEDANFLEHSLKLADFPSLSTFETDYSLIFENMVSNLSNGIQAIQSCQKGVLSKLILYYCKGYIEELRGLTSTVWRFTKELYPDLQVEFINIKDYGRRRVMEFFIVPNMPISRLNYRIWRLEIAVLFDHLLTCKTNDHLVTLHLECEEPIQHFSSTFIPFLQACKKLKCLELSVMYPTSGIDLLLKSWLENPHESLEKVIIDVWNIDGEDEYQSLIKLTTGYKFILKLRGLNIRLNLHIKWFIY</sequence>
<feature type="domain" description="F-box" evidence="1">
    <location>
        <begin position="24"/>
        <end position="70"/>
    </location>
</feature>
<evidence type="ECO:0000259" key="1">
    <source>
        <dbReference type="PROSITE" id="PS50181"/>
    </source>
</evidence>
<dbReference type="PANTHER" id="PTHR20872">
    <property type="match status" value="1"/>
</dbReference>
<dbReference type="PROSITE" id="PS50181">
    <property type="entry name" value="FBOX"/>
    <property type="match status" value="1"/>
</dbReference>
<protein>
    <recommendedName>
        <fullName evidence="1">F-box domain-containing protein</fullName>
    </recommendedName>
</protein>
<name>A0A4Y2T9N7_ARAVE</name>
<dbReference type="InterPro" id="IPR036047">
    <property type="entry name" value="F-box-like_dom_sf"/>
</dbReference>
<dbReference type="PANTHER" id="PTHR20872:SF1">
    <property type="entry name" value="F-BOX DOMAIN-CONTAINING PROTEIN"/>
    <property type="match status" value="1"/>
</dbReference>
<organism evidence="2 3">
    <name type="scientific">Araneus ventricosus</name>
    <name type="common">Orbweaver spider</name>
    <name type="synonym">Epeira ventricosa</name>
    <dbReference type="NCBI Taxonomy" id="182803"/>
    <lineage>
        <taxon>Eukaryota</taxon>
        <taxon>Metazoa</taxon>
        <taxon>Ecdysozoa</taxon>
        <taxon>Arthropoda</taxon>
        <taxon>Chelicerata</taxon>
        <taxon>Arachnida</taxon>
        <taxon>Araneae</taxon>
        <taxon>Araneomorphae</taxon>
        <taxon>Entelegynae</taxon>
        <taxon>Araneoidea</taxon>
        <taxon>Araneidae</taxon>
        <taxon>Araneus</taxon>
    </lineage>
</organism>
<evidence type="ECO:0000313" key="2">
    <source>
        <dbReference type="EMBL" id="GBN96196.1"/>
    </source>
</evidence>
<accession>A0A4Y2T9N7</accession>
<dbReference type="OrthoDB" id="6409609at2759"/>
<dbReference type="AlphaFoldDB" id="A0A4Y2T9N7"/>
<dbReference type="InterPro" id="IPR032675">
    <property type="entry name" value="LRR_dom_sf"/>
</dbReference>
<proteinExistence type="predicted"/>
<evidence type="ECO:0000313" key="3">
    <source>
        <dbReference type="Proteomes" id="UP000499080"/>
    </source>
</evidence>